<proteinExistence type="predicted"/>
<organism evidence="1 2">
    <name type="scientific">Pseudomonas syringae pv. actinidiae</name>
    <dbReference type="NCBI Taxonomy" id="103796"/>
    <lineage>
        <taxon>Bacteria</taxon>
        <taxon>Pseudomonadati</taxon>
        <taxon>Pseudomonadota</taxon>
        <taxon>Gammaproteobacteria</taxon>
        <taxon>Pseudomonadales</taxon>
        <taxon>Pseudomonadaceae</taxon>
        <taxon>Pseudomonas</taxon>
        <taxon>Pseudomonas syringae</taxon>
    </lineage>
</organism>
<reference evidence="1 2" key="1">
    <citation type="submission" date="2018-04" db="EMBL/GenBank/DDBJ databases">
        <title>Draft genome sequence of Pseudomonas syringae pv. actinidiae biovar 3 strains isolated from kiwifruit in Kagawa prefecture.</title>
        <authorList>
            <person name="Tabuchi M."/>
            <person name="Saito M."/>
            <person name="Fujiwara S."/>
            <person name="Sasa N."/>
            <person name="Akimitsu K."/>
            <person name="Gomi K."/>
            <person name="Konishi-Sugita S."/>
            <person name="Hamano K."/>
            <person name="Kataoka I."/>
        </authorList>
    </citation>
    <scope>NUCLEOTIDE SEQUENCE [LARGE SCALE GENOMIC DNA]</scope>
    <source>
        <strain evidence="1 2">MAFF212211</strain>
    </source>
</reference>
<evidence type="ECO:0000313" key="2">
    <source>
        <dbReference type="Proteomes" id="UP000248291"/>
    </source>
</evidence>
<name>A0AAN4QDJ2_PSESF</name>
<dbReference type="AlphaFoldDB" id="A0AAN4QDJ2"/>
<comment type="caution">
    <text evidence="1">The sequence shown here is derived from an EMBL/GenBank/DDBJ whole genome shotgun (WGS) entry which is preliminary data.</text>
</comment>
<sequence length="74" mass="8125">MTIHTGDNKGTRAVWFAVSDTCLEETLCYIKGGFFMCAYRFCVDGPGDYVAVHYLHPYVDVDLSELGAANAQLG</sequence>
<evidence type="ECO:0000313" key="1">
    <source>
        <dbReference type="EMBL" id="GBH21591.1"/>
    </source>
</evidence>
<dbReference type="Proteomes" id="UP000248291">
    <property type="component" value="Unassembled WGS sequence"/>
</dbReference>
<gene>
    <name evidence="1" type="ORF">KPSA3_07641</name>
</gene>
<protein>
    <submittedName>
        <fullName evidence="1">Uncharacterized protein</fullName>
    </submittedName>
</protein>
<dbReference type="EMBL" id="BGKA01000324">
    <property type="protein sequence ID" value="GBH21591.1"/>
    <property type="molecule type" value="Genomic_DNA"/>
</dbReference>
<accession>A0AAN4QDJ2</accession>